<reference evidence="1 2" key="1">
    <citation type="journal article" date="2016" name="Nat. Commun.">
        <title>Thousands of microbial genomes shed light on interconnected biogeochemical processes in an aquifer system.</title>
        <authorList>
            <person name="Anantharaman K."/>
            <person name="Brown C.T."/>
            <person name="Hug L.A."/>
            <person name="Sharon I."/>
            <person name="Castelle C.J."/>
            <person name="Probst A.J."/>
            <person name="Thomas B.C."/>
            <person name="Singh A."/>
            <person name="Wilkins M.J."/>
            <person name="Karaoz U."/>
            <person name="Brodie E.L."/>
            <person name="Williams K.H."/>
            <person name="Hubbard S.S."/>
            <person name="Banfield J.F."/>
        </authorList>
    </citation>
    <scope>NUCLEOTIDE SEQUENCE [LARGE SCALE GENOMIC DNA]</scope>
</reference>
<dbReference type="EMBL" id="MFBU01000018">
    <property type="protein sequence ID" value="OGE06345.1"/>
    <property type="molecule type" value="Genomic_DNA"/>
</dbReference>
<proteinExistence type="predicted"/>
<accession>A0A1F5HQM4</accession>
<sequence length="70" mass="8086">MALLGIIYTQNLPQAKIFFKNPLFASQSYKNLHYLTERFIIGAQDWEAREVSAQLAGFLFFINQSALKFL</sequence>
<evidence type="ECO:0000313" key="1">
    <source>
        <dbReference type="EMBL" id="OGE06345.1"/>
    </source>
</evidence>
<dbReference type="AlphaFoldDB" id="A0A1F5HQM4"/>
<comment type="caution">
    <text evidence="1">The sequence shown here is derived from an EMBL/GenBank/DDBJ whole genome shotgun (WGS) entry which is preliminary data.</text>
</comment>
<name>A0A1F5HQM4_9BACT</name>
<gene>
    <name evidence="1" type="ORF">A2W70_00100</name>
</gene>
<dbReference type="STRING" id="1797731.A2W70_00100"/>
<organism evidence="1 2">
    <name type="scientific">Candidatus Curtissbacteria bacterium RIFCSPLOWO2_02_41_11</name>
    <dbReference type="NCBI Taxonomy" id="1797731"/>
    <lineage>
        <taxon>Bacteria</taxon>
        <taxon>Candidatus Curtissiibacteriota</taxon>
    </lineage>
</organism>
<dbReference type="Proteomes" id="UP000177747">
    <property type="component" value="Unassembled WGS sequence"/>
</dbReference>
<protein>
    <submittedName>
        <fullName evidence="1">Uncharacterized protein</fullName>
    </submittedName>
</protein>
<evidence type="ECO:0000313" key="2">
    <source>
        <dbReference type="Proteomes" id="UP000177747"/>
    </source>
</evidence>